<dbReference type="Proteomes" id="UP000694660">
    <property type="component" value="Unassembled WGS sequence"/>
</dbReference>
<dbReference type="EMBL" id="JAEKFT010000003">
    <property type="protein sequence ID" value="MBT0960224.1"/>
    <property type="molecule type" value="Genomic_DNA"/>
</dbReference>
<keyword evidence="2" id="KW-1185">Reference proteome</keyword>
<dbReference type="RefSeq" id="WP_214359978.1">
    <property type="nucleotide sequence ID" value="NZ_JAEKFT010000003.1"/>
</dbReference>
<accession>A0A944D5C4</accession>
<comment type="caution">
    <text evidence="1">The sequence shown here is derived from an EMBL/GenBank/DDBJ whole genome shotgun (WGS) entry which is preliminary data.</text>
</comment>
<dbReference type="AlphaFoldDB" id="A0A944D5C4"/>
<gene>
    <name evidence="1" type="ORF">I8J34_03465</name>
</gene>
<proteinExistence type="predicted"/>
<name>A0A944D5C4_DENI1</name>
<evidence type="ECO:0000313" key="2">
    <source>
        <dbReference type="Proteomes" id="UP000694660"/>
    </source>
</evidence>
<sequence>MTSETVIAFASHPKIFPIGAIARHREHGVVDIIARTGAQRFVRWFEHIPLPLSADDPEALFEEEIIEHEAWADVTELRPMSPYKDVGRDMIKAVFDEARENALRITSGELRLVDWRPEQ</sequence>
<organism evidence="1 2">
    <name type="scientific">Denitromonas iodatirespirans</name>
    <dbReference type="NCBI Taxonomy" id="2795389"/>
    <lineage>
        <taxon>Bacteria</taxon>
        <taxon>Pseudomonadati</taxon>
        <taxon>Pseudomonadota</taxon>
        <taxon>Betaproteobacteria</taxon>
        <taxon>Rhodocyclales</taxon>
        <taxon>Zoogloeaceae</taxon>
        <taxon>Denitromonas</taxon>
    </lineage>
</organism>
<evidence type="ECO:0000313" key="1">
    <source>
        <dbReference type="EMBL" id="MBT0960224.1"/>
    </source>
</evidence>
<protein>
    <submittedName>
        <fullName evidence="1">Uncharacterized protein</fullName>
    </submittedName>
</protein>
<reference evidence="2" key="1">
    <citation type="journal article" date="2022" name="ISME J.">
        <title>Genetic and phylogenetic analysis of dissimilatory iodate-reducing bacteria identifies potential niches across the world's oceans.</title>
        <authorList>
            <person name="Reyes-Umana V."/>
            <person name="Henning Z."/>
            <person name="Lee K."/>
            <person name="Barnum T.P."/>
            <person name="Coates J.D."/>
        </authorList>
    </citation>
    <scope>NUCLEOTIDE SEQUENCE [LARGE SCALE GENOMIC DNA]</scope>
    <source>
        <strain evidence="2">IR12</strain>
    </source>
</reference>